<gene>
    <name evidence="2" type="ORF">HRI96_01435</name>
</gene>
<sequence length="253" mass="28590">MKTSKTTAFAAIFTLFAFLAPAKILSQTPSIMEEKADLYEATDLTELKEKQLQKRPQKNAASFVVDDTPIQLGEGSVFEYNLLNTDVQQNSVSYMYYPKNDAVVLKISNTLAKYFLLFDANDRAVCRAAYKQYLEDFSAKVLINKPNKTHNIYGEFTGEYRTGLIGTATITKPKVTVGYRFIKKSPYFTLTFWPAAPEPVVSGIDVNKPVNSDKMTFLMTKKQAGELVKYMDEDFINGIRQENVLPIESADKY</sequence>
<protein>
    <recommendedName>
        <fullName evidence="4">GLPGLI family protein</fullName>
    </recommendedName>
</protein>
<name>A0A975EY79_9SPIR</name>
<organism evidence="2 3">
    <name type="scientific">Treponema parvum</name>
    <dbReference type="NCBI Taxonomy" id="138851"/>
    <lineage>
        <taxon>Bacteria</taxon>
        <taxon>Pseudomonadati</taxon>
        <taxon>Spirochaetota</taxon>
        <taxon>Spirochaetia</taxon>
        <taxon>Spirochaetales</taxon>
        <taxon>Treponemataceae</taxon>
        <taxon>Treponema</taxon>
    </lineage>
</organism>
<evidence type="ECO:0008006" key="4">
    <source>
        <dbReference type="Google" id="ProtNLM"/>
    </source>
</evidence>
<accession>A0A975EY79</accession>
<keyword evidence="1" id="KW-0732">Signal</keyword>
<feature type="chain" id="PRO_5037363070" description="GLPGLI family protein" evidence="1">
    <location>
        <begin position="23"/>
        <end position="253"/>
    </location>
</feature>
<dbReference type="RefSeq" id="WP_210117766.1">
    <property type="nucleotide sequence ID" value="NZ_CP054257.1"/>
</dbReference>
<evidence type="ECO:0000313" key="2">
    <source>
        <dbReference type="EMBL" id="QTQ10972.1"/>
    </source>
</evidence>
<reference evidence="2" key="2">
    <citation type="journal article" date="2021" name="Microbiol. Resour. Announc.">
        <title>Complete Genome Sequences of Three Human Oral Treponema parvum Isolates.</title>
        <authorList>
            <person name="Zeng H."/>
            <person name="Watt R.M."/>
        </authorList>
    </citation>
    <scope>NUCLEOTIDE SEQUENCE</scope>
    <source>
        <strain evidence="2">ATCC 700773</strain>
    </source>
</reference>
<feature type="signal peptide" evidence="1">
    <location>
        <begin position="1"/>
        <end position="22"/>
    </location>
</feature>
<evidence type="ECO:0000256" key="1">
    <source>
        <dbReference type="SAM" id="SignalP"/>
    </source>
</evidence>
<evidence type="ECO:0000313" key="3">
    <source>
        <dbReference type="Proteomes" id="UP000671995"/>
    </source>
</evidence>
<dbReference type="AlphaFoldDB" id="A0A975EY79"/>
<proteinExistence type="predicted"/>
<dbReference type="EMBL" id="CP054257">
    <property type="protein sequence ID" value="QTQ10972.1"/>
    <property type="molecule type" value="Genomic_DNA"/>
</dbReference>
<dbReference type="Proteomes" id="UP000671995">
    <property type="component" value="Chromosome"/>
</dbReference>
<reference evidence="2" key="1">
    <citation type="submission" date="2020-05" db="EMBL/GenBank/DDBJ databases">
        <authorList>
            <person name="Zeng H."/>
            <person name="Chan Y.K."/>
            <person name="Watt R.M."/>
        </authorList>
    </citation>
    <scope>NUCLEOTIDE SEQUENCE</scope>
    <source>
        <strain evidence="2">ATCC 700773</strain>
    </source>
</reference>